<gene>
    <name evidence="2" type="ORF">HPP92_000247</name>
</gene>
<dbReference type="EMBL" id="JADCNL010000001">
    <property type="protein sequence ID" value="KAG0495556.1"/>
    <property type="molecule type" value="Genomic_DNA"/>
</dbReference>
<organism evidence="2 3">
    <name type="scientific">Vanilla planifolia</name>
    <name type="common">Vanilla</name>
    <dbReference type="NCBI Taxonomy" id="51239"/>
    <lineage>
        <taxon>Eukaryota</taxon>
        <taxon>Viridiplantae</taxon>
        <taxon>Streptophyta</taxon>
        <taxon>Embryophyta</taxon>
        <taxon>Tracheophyta</taxon>
        <taxon>Spermatophyta</taxon>
        <taxon>Magnoliopsida</taxon>
        <taxon>Liliopsida</taxon>
        <taxon>Asparagales</taxon>
        <taxon>Orchidaceae</taxon>
        <taxon>Vanilloideae</taxon>
        <taxon>Vanilleae</taxon>
        <taxon>Vanilla</taxon>
    </lineage>
</organism>
<accession>A0A835RVV0</accession>
<dbReference type="AlphaFoldDB" id="A0A835RVV0"/>
<keyword evidence="3" id="KW-1185">Reference proteome</keyword>
<feature type="compositionally biased region" description="Basic and acidic residues" evidence="1">
    <location>
        <begin position="1"/>
        <end position="12"/>
    </location>
</feature>
<reference evidence="2 3" key="1">
    <citation type="journal article" date="2020" name="Nat. Food">
        <title>A phased Vanilla planifolia genome enables genetic improvement of flavour and production.</title>
        <authorList>
            <person name="Hasing T."/>
            <person name="Tang H."/>
            <person name="Brym M."/>
            <person name="Khazi F."/>
            <person name="Huang T."/>
            <person name="Chambers A.H."/>
        </authorList>
    </citation>
    <scope>NUCLEOTIDE SEQUENCE [LARGE SCALE GENOMIC DNA]</scope>
    <source>
        <tissue evidence="2">Leaf</tissue>
    </source>
</reference>
<comment type="caution">
    <text evidence="2">The sequence shown here is derived from an EMBL/GenBank/DDBJ whole genome shotgun (WGS) entry which is preliminary data.</text>
</comment>
<feature type="compositionally biased region" description="Basic and acidic residues" evidence="1">
    <location>
        <begin position="24"/>
        <end position="40"/>
    </location>
</feature>
<dbReference type="Proteomes" id="UP000636800">
    <property type="component" value="Chromosome 1"/>
</dbReference>
<name>A0A835RVV0_VANPL</name>
<evidence type="ECO:0000313" key="3">
    <source>
        <dbReference type="Proteomes" id="UP000636800"/>
    </source>
</evidence>
<feature type="region of interest" description="Disordered" evidence="1">
    <location>
        <begin position="1"/>
        <end position="41"/>
    </location>
</feature>
<proteinExistence type="predicted"/>
<evidence type="ECO:0000313" key="2">
    <source>
        <dbReference type="EMBL" id="KAG0495556.1"/>
    </source>
</evidence>
<evidence type="ECO:0000256" key="1">
    <source>
        <dbReference type="SAM" id="MobiDB-lite"/>
    </source>
</evidence>
<sequence>MRRREKEEKDQNMSRISRMGRLQRGHDRCSIHSSRAHDRQNVWPQGMNAAPLFFPKHTQQHSPIPSFSSSSVISTFSSVSHLISVLLPFSFAFFSAARTVSISGTGMSQI</sequence>
<dbReference type="OrthoDB" id="534815at2759"/>
<protein>
    <submittedName>
        <fullName evidence="2">Uncharacterized protein</fullName>
    </submittedName>
</protein>